<reference evidence="7 8" key="1">
    <citation type="submission" date="2019-09" db="EMBL/GenBank/DDBJ databases">
        <title>Genome sequence of Clostridium sp. EA1.</title>
        <authorList>
            <person name="Poehlein A."/>
            <person name="Bengelsdorf F.R."/>
            <person name="Daniel R."/>
        </authorList>
    </citation>
    <scope>NUCLEOTIDE SEQUENCE [LARGE SCALE GENOMIC DNA]</scope>
    <source>
        <strain evidence="7 8">EA1</strain>
    </source>
</reference>
<evidence type="ECO:0000256" key="3">
    <source>
        <dbReference type="ARBA" id="ARBA00012663"/>
    </source>
</evidence>
<comment type="similarity">
    <text evidence="2">Belongs to the glycosyl hydrolase 3 family.</text>
</comment>
<dbReference type="GO" id="GO:0004563">
    <property type="term" value="F:beta-N-acetylhexosaminidase activity"/>
    <property type="evidence" value="ECO:0007669"/>
    <property type="project" value="UniProtKB-EC"/>
</dbReference>
<feature type="domain" description="Glycoside hydrolase family 3 N-terminal" evidence="6">
    <location>
        <begin position="98"/>
        <end position="410"/>
    </location>
</feature>
<dbReference type="AlphaFoldDB" id="A0A6N8I043"/>
<dbReference type="Pfam" id="PF00933">
    <property type="entry name" value="Glyco_hydro_3"/>
    <property type="match status" value="1"/>
</dbReference>
<evidence type="ECO:0000256" key="1">
    <source>
        <dbReference type="ARBA" id="ARBA00001231"/>
    </source>
</evidence>
<gene>
    <name evidence="7" type="primary">nagZ_3</name>
    <name evidence="7" type="ORF">CAFE_19860</name>
</gene>
<keyword evidence="8" id="KW-1185">Reference proteome</keyword>
<evidence type="ECO:0000256" key="5">
    <source>
        <dbReference type="ARBA" id="ARBA00023295"/>
    </source>
</evidence>
<dbReference type="InterPro" id="IPR036962">
    <property type="entry name" value="Glyco_hydro_3_N_sf"/>
</dbReference>
<keyword evidence="4 7" id="KW-0378">Hydrolase</keyword>
<keyword evidence="5 7" id="KW-0326">Glycosidase</keyword>
<dbReference type="GO" id="GO:0005975">
    <property type="term" value="P:carbohydrate metabolic process"/>
    <property type="evidence" value="ECO:0007669"/>
    <property type="project" value="InterPro"/>
</dbReference>
<dbReference type="OrthoDB" id="9805821at2"/>
<dbReference type="EC" id="3.2.1.52" evidence="3"/>
<dbReference type="InterPro" id="IPR001764">
    <property type="entry name" value="Glyco_hydro_3_N"/>
</dbReference>
<comment type="catalytic activity">
    <reaction evidence="1">
        <text>Hydrolysis of terminal non-reducing N-acetyl-D-hexosamine residues in N-acetyl-beta-D-hexosaminides.</text>
        <dbReference type="EC" id="3.2.1.52"/>
    </reaction>
</comment>
<protein>
    <recommendedName>
        <fullName evidence="3">beta-N-acetylhexosaminidase</fullName>
        <ecNumber evidence="3">3.2.1.52</ecNumber>
    </recommendedName>
</protein>
<dbReference type="GO" id="GO:0009254">
    <property type="term" value="P:peptidoglycan turnover"/>
    <property type="evidence" value="ECO:0007669"/>
    <property type="project" value="TreeGrafter"/>
</dbReference>
<dbReference type="InterPro" id="IPR017853">
    <property type="entry name" value="GH"/>
</dbReference>
<organism evidence="7 8">
    <name type="scientific">Caproicibacter fermentans</name>
    <dbReference type="NCBI Taxonomy" id="2576756"/>
    <lineage>
        <taxon>Bacteria</taxon>
        <taxon>Bacillati</taxon>
        <taxon>Bacillota</taxon>
        <taxon>Clostridia</taxon>
        <taxon>Eubacteriales</taxon>
        <taxon>Acutalibacteraceae</taxon>
        <taxon>Caproicibacter</taxon>
    </lineage>
</organism>
<evidence type="ECO:0000313" key="7">
    <source>
        <dbReference type="EMBL" id="MVB11278.1"/>
    </source>
</evidence>
<dbReference type="InterPro" id="IPR050226">
    <property type="entry name" value="NagZ_Beta-hexosaminidase"/>
</dbReference>
<proteinExistence type="inferred from homology"/>
<sequence length="420" mass="45701">MKKRRAKGLRIAGKTILFLLLFLCVGAAAFGFYRIADKALDRMFPPAGGIKVSQPSSLPSSSAALSSLSAASGTQYKPVKGLFSAYSEAAQRRLTKMTTREKVGQVFLITCPAAGQVKVIDDYQPCGYCLTARDFEDKTADQVRKTLASYQNSSKIKMILCCDEEGGTVVRISKFPALSEQKFRSPQQIFHQSGLDGVKQDTEKKSRLMESLGLNLNLAPVCDVSVNPSDFIYARSFGQNAGQTAEFVTVSVKAYRGQGLACTLKHFPGYGNNADTHTGVATDKRSYQTFQQYDFLPFQAGIQAGAPCVMVCHNIVECMDSRNPASLSPQVHRILRETLGFSGVVMTDNLSMKGVTNFLDGKDAAVKAFQAGNDLLLTPDIKDSFNALYAAVEDGTISADRLNDSVLRILAWKYSMGMLS</sequence>
<evidence type="ECO:0000313" key="8">
    <source>
        <dbReference type="Proteomes" id="UP000469440"/>
    </source>
</evidence>
<comment type="caution">
    <text evidence="7">The sequence shown here is derived from an EMBL/GenBank/DDBJ whole genome shotgun (WGS) entry which is preliminary data.</text>
</comment>
<dbReference type="Proteomes" id="UP000469440">
    <property type="component" value="Unassembled WGS sequence"/>
</dbReference>
<dbReference type="EMBL" id="VWXL01000053">
    <property type="protein sequence ID" value="MVB11278.1"/>
    <property type="molecule type" value="Genomic_DNA"/>
</dbReference>
<dbReference type="Gene3D" id="3.20.20.300">
    <property type="entry name" value="Glycoside hydrolase, family 3, N-terminal domain"/>
    <property type="match status" value="1"/>
</dbReference>
<evidence type="ECO:0000256" key="2">
    <source>
        <dbReference type="ARBA" id="ARBA00005336"/>
    </source>
</evidence>
<name>A0A6N8I043_9FIRM</name>
<dbReference type="PANTHER" id="PTHR30480">
    <property type="entry name" value="BETA-HEXOSAMINIDASE-RELATED"/>
    <property type="match status" value="1"/>
</dbReference>
<dbReference type="RefSeq" id="WP_066649875.1">
    <property type="nucleotide sequence ID" value="NZ_VWXL01000053.1"/>
</dbReference>
<dbReference type="PANTHER" id="PTHR30480:SF13">
    <property type="entry name" value="BETA-HEXOSAMINIDASE"/>
    <property type="match status" value="1"/>
</dbReference>
<evidence type="ECO:0000259" key="6">
    <source>
        <dbReference type="Pfam" id="PF00933"/>
    </source>
</evidence>
<evidence type="ECO:0000256" key="4">
    <source>
        <dbReference type="ARBA" id="ARBA00022801"/>
    </source>
</evidence>
<accession>A0A6N8I043</accession>
<dbReference type="SUPFAM" id="SSF51445">
    <property type="entry name" value="(Trans)glycosidases"/>
    <property type="match status" value="1"/>
</dbReference>